<dbReference type="InterPro" id="IPR000847">
    <property type="entry name" value="LysR_HTH_N"/>
</dbReference>
<dbReference type="Gene3D" id="3.40.190.10">
    <property type="entry name" value="Periplasmic binding protein-like II"/>
    <property type="match status" value="2"/>
</dbReference>
<evidence type="ECO:0000256" key="3">
    <source>
        <dbReference type="ARBA" id="ARBA00023125"/>
    </source>
</evidence>
<feature type="region of interest" description="Disordered" evidence="5">
    <location>
        <begin position="1"/>
        <end position="29"/>
    </location>
</feature>
<evidence type="ECO:0000256" key="4">
    <source>
        <dbReference type="ARBA" id="ARBA00023163"/>
    </source>
</evidence>
<dbReference type="GO" id="GO:0003700">
    <property type="term" value="F:DNA-binding transcription factor activity"/>
    <property type="evidence" value="ECO:0007669"/>
    <property type="project" value="InterPro"/>
</dbReference>
<dbReference type="PANTHER" id="PTHR30427">
    <property type="entry name" value="TRANSCRIPTIONAL ACTIVATOR PROTEIN LYSR"/>
    <property type="match status" value="1"/>
</dbReference>
<comment type="similarity">
    <text evidence="1">Belongs to the LysR transcriptional regulatory family.</text>
</comment>
<feature type="compositionally biased region" description="Acidic residues" evidence="5">
    <location>
        <begin position="1"/>
        <end position="19"/>
    </location>
</feature>
<dbReference type="InterPro" id="IPR036388">
    <property type="entry name" value="WH-like_DNA-bd_sf"/>
</dbReference>
<dbReference type="GO" id="GO:0043565">
    <property type="term" value="F:sequence-specific DNA binding"/>
    <property type="evidence" value="ECO:0007669"/>
    <property type="project" value="TreeGrafter"/>
</dbReference>
<sequence>MPDTADEPREDDLDADAVDPADAGTGARPPLNLRQIEVFRAIMMTGSISGAGRMLHVSQPAISRVLALTESRLRFPLFERSRSRLSPTAEARRLFAEVEQVYGGIQRVNELAANLAQAGAGVLRVISSASFGQRMVPQALALLRQGRGQATVDYRSSTYDELAGHFLSGQADIAVSMRPPVHPNLVSVELGRSEVVCIMPRDHPLARCKAVAPADFTAAAWIDYPADAPLGRVLTSFLGYAPNRPPAAIKVHSPVTAQAFVQQGLGPALVDRWCVEPRARAGLAVRPIVPAAHIGIWATYSELQPLPLMAKRFLAALKKVLLEGPGADGEDVE</sequence>
<accession>A0A4Q1HLT8</accession>
<evidence type="ECO:0000313" key="8">
    <source>
        <dbReference type="Proteomes" id="UP000290849"/>
    </source>
</evidence>
<dbReference type="Proteomes" id="UP000290849">
    <property type="component" value="Unassembled WGS sequence"/>
</dbReference>
<dbReference type="GO" id="GO:0009089">
    <property type="term" value="P:lysine biosynthetic process via diaminopimelate"/>
    <property type="evidence" value="ECO:0007669"/>
    <property type="project" value="TreeGrafter"/>
</dbReference>
<feature type="domain" description="HTH lysR-type" evidence="6">
    <location>
        <begin position="31"/>
        <end position="88"/>
    </location>
</feature>
<dbReference type="SUPFAM" id="SSF53850">
    <property type="entry name" value="Periplasmic binding protein-like II"/>
    <property type="match status" value="1"/>
</dbReference>
<dbReference type="EMBL" id="PYAL01000002">
    <property type="protein sequence ID" value="RXN91431.1"/>
    <property type="molecule type" value="Genomic_DNA"/>
</dbReference>
<keyword evidence="2" id="KW-0805">Transcription regulation</keyword>
<dbReference type="InterPro" id="IPR036390">
    <property type="entry name" value="WH_DNA-bd_sf"/>
</dbReference>
<evidence type="ECO:0000256" key="2">
    <source>
        <dbReference type="ARBA" id="ARBA00023015"/>
    </source>
</evidence>
<name>A0A4Q1HLT8_9BURK</name>
<keyword evidence="3" id="KW-0238">DNA-binding</keyword>
<dbReference type="RefSeq" id="WP_129149985.1">
    <property type="nucleotide sequence ID" value="NZ_JBHSDO010000013.1"/>
</dbReference>
<keyword evidence="4" id="KW-0804">Transcription</keyword>
<dbReference type="Gene3D" id="1.10.10.10">
    <property type="entry name" value="Winged helix-like DNA-binding domain superfamily/Winged helix DNA-binding domain"/>
    <property type="match status" value="1"/>
</dbReference>
<dbReference type="PANTHER" id="PTHR30427:SF1">
    <property type="entry name" value="TRANSCRIPTIONAL ACTIVATOR PROTEIN LYSR"/>
    <property type="match status" value="1"/>
</dbReference>
<dbReference type="Pfam" id="PF03466">
    <property type="entry name" value="LysR_substrate"/>
    <property type="match status" value="1"/>
</dbReference>
<dbReference type="Pfam" id="PF00126">
    <property type="entry name" value="HTH_1"/>
    <property type="match status" value="1"/>
</dbReference>
<organism evidence="7 8">
    <name type="scientific">Achromobacter aloeverae</name>
    <dbReference type="NCBI Taxonomy" id="1750518"/>
    <lineage>
        <taxon>Bacteria</taxon>
        <taxon>Pseudomonadati</taxon>
        <taxon>Pseudomonadota</taxon>
        <taxon>Betaproteobacteria</taxon>
        <taxon>Burkholderiales</taxon>
        <taxon>Alcaligenaceae</taxon>
        <taxon>Achromobacter</taxon>
    </lineage>
</organism>
<reference evidence="7 8" key="1">
    <citation type="journal article" date="2017" name="Int. J. Syst. Evol. Microbiol.">
        <title>Achromobacter aloeverae sp. nov., isolated from the root of Aloe vera (L.) Burm.f.</title>
        <authorList>
            <person name="Kuncharoen N."/>
            <person name="Muramatsu Y."/>
            <person name="Shibata C."/>
            <person name="Kamakura Y."/>
            <person name="Nakagawa Y."/>
            <person name="Tanasupawat S."/>
        </authorList>
    </citation>
    <scope>NUCLEOTIDE SEQUENCE [LARGE SCALE GENOMIC DNA]</scope>
    <source>
        <strain evidence="7 8">AVA-1</strain>
    </source>
</reference>
<evidence type="ECO:0000256" key="1">
    <source>
        <dbReference type="ARBA" id="ARBA00009437"/>
    </source>
</evidence>
<dbReference type="PROSITE" id="PS50931">
    <property type="entry name" value="HTH_LYSR"/>
    <property type="match status" value="1"/>
</dbReference>
<dbReference type="GO" id="GO:0010628">
    <property type="term" value="P:positive regulation of gene expression"/>
    <property type="evidence" value="ECO:0007669"/>
    <property type="project" value="TreeGrafter"/>
</dbReference>
<dbReference type="OrthoDB" id="110033at2"/>
<gene>
    <name evidence="7" type="ORF">C7R54_09800</name>
</gene>
<evidence type="ECO:0000259" key="6">
    <source>
        <dbReference type="PROSITE" id="PS50931"/>
    </source>
</evidence>
<proteinExistence type="inferred from homology"/>
<protein>
    <submittedName>
        <fullName evidence="7">LysR family transcriptional regulator</fullName>
    </submittedName>
</protein>
<evidence type="ECO:0000256" key="5">
    <source>
        <dbReference type="SAM" id="MobiDB-lite"/>
    </source>
</evidence>
<dbReference type="InterPro" id="IPR005119">
    <property type="entry name" value="LysR_subst-bd"/>
</dbReference>
<dbReference type="SUPFAM" id="SSF46785">
    <property type="entry name" value="Winged helix' DNA-binding domain"/>
    <property type="match status" value="1"/>
</dbReference>
<keyword evidence="8" id="KW-1185">Reference proteome</keyword>
<comment type="caution">
    <text evidence="7">The sequence shown here is derived from an EMBL/GenBank/DDBJ whole genome shotgun (WGS) entry which is preliminary data.</text>
</comment>
<evidence type="ECO:0000313" key="7">
    <source>
        <dbReference type="EMBL" id="RXN91431.1"/>
    </source>
</evidence>
<dbReference type="AlphaFoldDB" id="A0A4Q1HLT8"/>